<reference evidence="1 2" key="1">
    <citation type="submission" date="2020-06" db="EMBL/GenBank/DDBJ databases">
        <authorList>
            <person name="Li R."/>
            <person name="Bekaert M."/>
        </authorList>
    </citation>
    <scope>NUCLEOTIDE SEQUENCE [LARGE SCALE GENOMIC DNA]</scope>
    <source>
        <strain evidence="2">wild</strain>
    </source>
</reference>
<dbReference type="AlphaFoldDB" id="A0A6J8D6L7"/>
<dbReference type="EMBL" id="CACVKT020006631">
    <property type="protein sequence ID" value="CAC5402774.1"/>
    <property type="molecule type" value="Genomic_DNA"/>
</dbReference>
<sequence length="265" mass="30119">MIDSIIKPIKNQHQNYIMQKSIKTNNFKVCHQSSIRRFTLHQNILFIIKMFPKGCRPFNKGLIGLQRGRVAPGYKFQHNRTPWNKVPVLQLSTSPDPEENHAPAVEMNVEQNAILDESPCTSSTSPADNDSKKTRSQLLVQSADLKTEEEWAINTEITDKQVIFFDCETTQDTLLQCESGNLPSVERCQNCKDKDKACTQCKLCQNCGKSSCGTKEHKVNFICMQTACDRCKDKQISNEPKCNFCGVRCSMCDKKEKKVFKTTPV</sequence>
<protein>
    <submittedName>
        <fullName evidence="1">Uncharacterized protein</fullName>
    </submittedName>
</protein>
<dbReference type="Proteomes" id="UP000507470">
    <property type="component" value="Unassembled WGS sequence"/>
</dbReference>
<name>A0A6J8D6L7_MYTCO</name>
<evidence type="ECO:0000313" key="2">
    <source>
        <dbReference type="Proteomes" id="UP000507470"/>
    </source>
</evidence>
<accession>A0A6J8D6L7</accession>
<proteinExistence type="predicted"/>
<evidence type="ECO:0000313" key="1">
    <source>
        <dbReference type="EMBL" id="CAC5402774.1"/>
    </source>
</evidence>
<organism evidence="1 2">
    <name type="scientific">Mytilus coruscus</name>
    <name type="common">Sea mussel</name>
    <dbReference type="NCBI Taxonomy" id="42192"/>
    <lineage>
        <taxon>Eukaryota</taxon>
        <taxon>Metazoa</taxon>
        <taxon>Spiralia</taxon>
        <taxon>Lophotrochozoa</taxon>
        <taxon>Mollusca</taxon>
        <taxon>Bivalvia</taxon>
        <taxon>Autobranchia</taxon>
        <taxon>Pteriomorphia</taxon>
        <taxon>Mytilida</taxon>
        <taxon>Mytiloidea</taxon>
        <taxon>Mytilidae</taxon>
        <taxon>Mytilinae</taxon>
        <taxon>Mytilus</taxon>
    </lineage>
</organism>
<keyword evidence="2" id="KW-1185">Reference proteome</keyword>
<gene>
    <name evidence="1" type="ORF">MCOR_36722</name>
</gene>